<feature type="domain" description="N-acetyltransferase" evidence="3">
    <location>
        <begin position="6"/>
        <end position="141"/>
    </location>
</feature>
<evidence type="ECO:0000256" key="1">
    <source>
        <dbReference type="ARBA" id="ARBA00022679"/>
    </source>
</evidence>
<accession>A0A4Z0Q032</accession>
<organism evidence="4 5">
    <name type="scientific">Hymenobacter metallicola</name>
    <dbReference type="NCBI Taxonomy" id="2563114"/>
    <lineage>
        <taxon>Bacteria</taxon>
        <taxon>Pseudomonadati</taxon>
        <taxon>Bacteroidota</taxon>
        <taxon>Cytophagia</taxon>
        <taxon>Cytophagales</taxon>
        <taxon>Hymenobacteraceae</taxon>
        <taxon>Hymenobacter</taxon>
    </lineage>
</organism>
<reference evidence="4 5" key="1">
    <citation type="submission" date="2019-04" db="EMBL/GenBank/DDBJ databases">
        <authorList>
            <person name="Feng G."/>
            <person name="Zhang J."/>
            <person name="Zhu H."/>
        </authorList>
    </citation>
    <scope>NUCLEOTIDE SEQUENCE [LARGE SCALE GENOMIC DNA]</scope>
    <source>
        <strain evidence="4 5">9PBR-1</strain>
    </source>
</reference>
<evidence type="ECO:0000259" key="3">
    <source>
        <dbReference type="PROSITE" id="PS51186"/>
    </source>
</evidence>
<proteinExistence type="predicted"/>
<comment type="caution">
    <text evidence="4">The sequence shown here is derived from an EMBL/GenBank/DDBJ whole genome shotgun (WGS) entry which is preliminary data.</text>
</comment>
<evidence type="ECO:0000313" key="4">
    <source>
        <dbReference type="EMBL" id="TGE23388.1"/>
    </source>
</evidence>
<dbReference type="Gene3D" id="3.40.630.30">
    <property type="match status" value="1"/>
</dbReference>
<dbReference type="GO" id="GO:0016747">
    <property type="term" value="F:acyltransferase activity, transferring groups other than amino-acyl groups"/>
    <property type="evidence" value="ECO:0007669"/>
    <property type="project" value="InterPro"/>
</dbReference>
<dbReference type="InterPro" id="IPR016181">
    <property type="entry name" value="Acyl_CoA_acyltransferase"/>
</dbReference>
<dbReference type="OrthoDB" id="9788755at2"/>
<protein>
    <submittedName>
        <fullName evidence="4">GNAT family N-acetyltransferase</fullName>
    </submittedName>
</protein>
<keyword evidence="1 4" id="KW-0808">Transferase</keyword>
<dbReference type="RefSeq" id="WP_135397046.1">
    <property type="nucleotide sequence ID" value="NZ_SRMB01000004.1"/>
</dbReference>
<dbReference type="InterPro" id="IPR050832">
    <property type="entry name" value="Bact_Acetyltransf"/>
</dbReference>
<dbReference type="PANTHER" id="PTHR43877">
    <property type="entry name" value="AMINOALKYLPHOSPHONATE N-ACETYLTRANSFERASE-RELATED-RELATED"/>
    <property type="match status" value="1"/>
</dbReference>
<evidence type="ECO:0000256" key="2">
    <source>
        <dbReference type="ARBA" id="ARBA00023315"/>
    </source>
</evidence>
<keyword evidence="2" id="KW-0012">Acyltransferase</keyword>
<name>A0A4Z0Q032_9BACT</name>
<dbReference type="Proteomes" id="UP000298471">
    <property type="component" value="Unassembled WGS sequence"/>
</dbReference>
<keyword evidence="5" id="KW-1185">Reference proteome</keyword>
<evidence type="ECO:0000313" key="5">
    <source>
        <dbReference type="Proteomes" id="UP000298471"/>
    </source>
</evidence>
<dbReference type="SUPFAM" id="SSF55729">
    <property type="entry name" value="Acyl-CoA N-acyltransferases (Nat)"/>
    <property type="match status" value="1"/>
</dbReference>
<dbReference type="InterPro" id="IPR000182">
    <property type="entry name" value="GNAT_dom"/>
</dbReference>
<dbReference type="CDD" id="cd04301">
    <property type="entry name" value="NAT_SF"/>
    <property type="match status" value="1"/>
</dbReference>
<dbReference type="PROSITE" id="PS51186">
    <property type="entry name" value="GNAT"/>
    <property type="match status" value="1"/>
</dbReference>
<sequence>MSWTIVDYAAVHTPALRQLYWQARRQAFTWLDAAGFQLSDFDTVTQGETVLVALQQKVPVGFIAWWPPDNFIHSLFVAPDVAGRGAGTALLRAALARMGRPATLKCLQQNAPAVAFYRARGWTIREEGKSAEGAYFLLSLE</sequence>
<dbReference type="Pfam" id="PF00583">
    <property type="entry name" value="Acetyltransf_1"/>
    <property type="match status" value="1"/>
</dbReference>
<dbReference type="AlphaFoldDB" id="A0A4Z0Q032"/>
<dbReference type="EMBL" id="SRMB01000004">
    <property type="protein sequence ID" value="TGE23388.1"/>
    <property type="molecule type" value="Genomic_DNA"/>
</dbReference>
<gene>
    <name evidence="4" type="ORF">E5K02_19530</name>
</gene>